<dbReference type="KEGG" id="eiv:EIN_046840"/>
<organism evidence="3 4">
    <name type="scientific">Entamoeba invadens IP1</name>
    <dbReference type="NCBI Taxonomy" id="370355"/>
    <lineage>
        <taxon>Eukaryota</taxon>
        <taxon>Amoebozoa</taxon>
        <taxon>Evosea</taxon>
        <taxon>Archamoebae</taxon>
        <taxon>Mastigamoebida</taxon>
        <taxon>Entamoebidae</taxon>
        <taxon>Entamoeba</taxon>
    </lineage>
</organism>
<feature type="transmembrane region" description="Helical" evidence="1">
    <location>
        <begin position="279"/>
        <end position="298"/>
    </location>
</feature>
<evidence type="ECO:0000313" key="4">
    <source>
        <dbReference type="Proteomes" id="UP000014680"/>
    </source>
</evidence>
<feature type="transmembrane region" description="Helical" evidence="1">
    <location>
        <begin position="134"/>
        <end position="156"/>
    </location>
</feature>
<feature type="transmembrane region" description="Helical" evidence="1">
    <location>
        <begin position="220"/>
        <end position="238"/>
    </location>
</feature>
<dbReference type="EMBL" id="KB206215">
    <property type="protein sequence ID" value="ELP94421.1"/>
    <property type="molecule type" value="Genomic_DNA"/>
</dbReference>
<reference evidence="3 4" key="1">
    <citation type="submission" date="2012-10" db="EMBL/GenBank/DDBJ databases">
        <authorList>
            <person name="Zafar N."/>
            <person name="Inman J."/>
            <person name="Hall N."/>
            <person name="Lorenzi H."/>
            <person name="Caler E."/>
        </authorList>
    </citation>
    <scope>NUCLEOTIDE SEQUENCE [LARGE SCALE GENOMIC DNA]</scope>
    <source>
        <strain evidence="3 4">IP1</strain>
    </source>
</reference>
<feature type="transmembrane region" description="Helical" evidence="1">
    <location>
        <begin position="162"/>
        <end position="181"/>
    </location>
</feature>
<dbReference type="SUPFAM" id="SSF81383">
    <property type="entry name" value="F-box domain"/>
    <property type="match status" value="1"/>
</dbReference>
<feature type="transmembrane region" description="Helical" evidence="1">
    <location>
        <begin position="310"/>
        <end position="338"/>
    </location>
</feature>
<evidence type="ECO:0000259" key="2">
    <source>
        <dbReference type="PROSITE" id="PS50181"/>
    </source>
</evidence>
<feature type="domain" description="F-box" evidence="2">
    <location>
        <begin position="30"/>
        <end position="76"/>
    </location>
</feature>
<dbReference type="GeneID" id="14893415"/>
<evidence type="ECO:0000256" key="1">
    <source>
        <dbReference type="SAM" id="Phobius"/>
    </source>
</evidence>
<dbReference type="OMA" id="CKRDEVW"/>
<proteinExistence type="predicted"/>
<keyword evidence="1" id="KW-0812">Transmembrane</keyword>
<dbReference type="RefSeq" id="XP_004261192.1">
    <property type="nucleotide sequence ID" value="XM_004261144.1"/>
</dbReference>
<dbReference type="Proteomes" id="UP000014680">
    <property type="component" value="Unassembled WGS sequence"/>
</dbReference>
<keyword evidence="1" id="KW-1133">Transmembrane helix</keyword>
<keyword evidence="1" id="KW-0472">Membrane</keyword>
<feature type="transmembrane region" description="Helical" evidence="1">
    <location>
        <begin position="244"/>
        <end position="267"/>
    </location>
</feature>
<sequence>MSLNEIDLTNSQGIELDGEPQFADHENPTVNVLESISDDSIFTITQYLTPEDLINFSQTNRRVWYICKRDEVWTSLVLSSTGRVTYTKRDAIRSLIDKKQEDNDQENTRIEFRKMERQNKLEHMLFTMRDCCNFISNDLIAILFGIFGLVLLQVELDGYVNVGYWLVVLLFLPLLIVLTIVPMTNFCTGKLTDDDEPPVRWYSSPIETIRYLYIFGRRGAGILTEPCLVINYVILFAISLGLSYLVIIPPLLIWTLIWIFFGCFTFSRRPIVSVQIWRGLLAIPVGIVVFIGIILVVVKIEDVIDVSFHIIFIPFYFLLGVIFIFPMVSFFVFCGLCLCGKSYDTDSCCNKICWLDVTNSDLAALQSLFVMLVISIVCPFTMTFIALLATNFDGSDDVSYFVTFIPIDILVIFLIILYGVGKRYELTRL</sequence>
<dbReference type="AlphaFoldDB" id="A0A0A1UDK7"/>
<accession>A0A0A1UDK7</accession>
<dbReference type="VEuPathDB" id="AmoebaDB:EIN_046840"/>
<dbReference type="OrthoDB" id="27241at2759"/>
<evidence type="ECO:0000313" key="3">
    <source>
        <dbReference type="EMBL" id="ELP94421.1"/>
    </source>
</evidence>
<dbReference type="InterPro" id="IPR036047">
    <property type="entry name" value="F-box-like_dom_sf"/>
</dbReference>
<feature type="transmembrane region" description="Helical" evidence="1">
    <location>
        <begin position="398"/>
        <end position="420"/>
    </location>
</feature>
<protein>
    <recommendedName>
        <fullName evidence="2">F-box domain-containing protein</fullName>
    </recommendedName>
</protein>
<gene>
    <name evidence="3" type="ORF">EIN_046840</name>
</gene>
<keyword evidence="4" id="KW-1185">Reference proteome</keyword>
<dbReference type="Gene3D" id="1.20.1280.50">
    <property type="match status" value="1"/>
</dbReference>
<feature type="transmembrane region" description="Helical" evidence="1">
    <location>
        <begin position="368"/>
        <end position="392"/>
    </location>
</feature>
<dbReference type="InterPro" id="IPR001810">
    <property type="entry name" value="F-box_dom"/>
</dbReference>
<dbReference type="PROSITE" id="PS50181">
    <property type="entry name" value="FBOX"/>
    <property type="match status" value="1"/>
</dbReference>
<name>A0A0A1UDK7_ENTIV</name>